<keyword evidence="1" id="KW-0812">Transmembrane</keyword>
<evidence type="ECO:0008006" key="4">
    <source>
        <dbReference type="Google" id="ProtNLM"/>
    </source>
</evidence>
<gene>
    <name evidence="2" type="ORF">SporoS204_11385</name>
</gene>
<feature type="transmembrane region" description="Helical" evidence="1">
    <location>
        <begin position="146"/>
        <end position="165"/>
    </location>
</feature>
<feature type="transmembrane region" description="Helical" evidence="1">
    <location>
        <begin position="65"/>
        <end position="84"/>
    </location>
</feature>
<dbReference type="Proteomes" id="UP000192486">
    <property type="component" value="Chromosome"/>
</dbReference>
<keyword evidence="1" id="KW-1133">Transmembrane helix</keyword>
<proteinExistence type="predicted"/>
<evidence type="ECO:0000256" key="1">
    <source>
        <dbReference type="SAM" id="Phobius"/>
    </source>
</evidence>
<sequence length="177" mass="20255">MNHKSARYLPLIVTVGQVVIFPYYIIWLKEVSLTFTLFAWFFAAFSFAAAWGYRIAQSRRNKERSYIVIIYAGMGIVYILIGGIKNSSEILPYVVLFLQVILGLLQGYFRAWHAEQDTYHLHAVHHYLIVGVAMIGFSFVKIISPVVIIATFGILMCMCAVWELMRNEKKKAIIPGK</sequence>
<accession>A0ABM6JX24</accession>
<feature type="transmembrane region" description="Helical" evidence="1">
    <location>
        <begin position="121"/>
        <end position="140"/>
    </location>
</feature>
<reference evidence="2 3" key="1">
    <citation type="submission" date="2016-04" db="EMBL/GenBank/DDBJ databases">
        <title>Comparative Genomics and Epigenetics of Sporosarcina ureae.</title>
        <authorList>
            <person name="Oliver A.S."/>
            <person name="Cooper K.K."/>
        </authorList>
    </citation>
    <scope>NUCLEOTIDE SEQUENCE [LARGE SCALE GENOMIC DNA]</scope>
    <source>
        <strain evidence="2 3">S204</strain>
    </source>
</reference>
<dbReference type="RefSeq" id="WP_029053608.1">
    <property type="nucleotide sequence ID" value="NZ_CP015108.1"/>
</dbReference>
<evidence type="ECO:0000313" key="2">
    <source>
        <dbReference type="EMBL" id="ARF14693.1"/>
    </source>
</evidence>
<feature type="transmembrane region" description="Helical" evidence="1">
    <location>
        <begin position="33"/>
        <end position="53"/>
    </location>
</feature>
<keyword evidence="1" id="KW-0472">Membrane</keyword>
<feature type="transmembrane region" description="Helical" evidence="1">
    <location>
        <begin position="7"/>
        <end position="27"/>
    </location>
</feature>
<organism evidence="2 3">
    <name type="scientific">Sporosarcina ureae</name>
    <dbReference type="NCBI Taxonomy" id="1571"/>
    <lineage>
        <taxon>Bacteria</taxon>
        <taxon>Bacillati</taxon>
        <taxon>Bacillota</taxon>
        <taxon>Bacilli</taxon>
        <taxon>Bacillales</taxon>
        <taxon>Caryophanaceae</taxon>
        <taxon>Sporosarcina</taxon>
    </lineage>
</organism>
<protein>
    <recommendedName>
        <fullName evidence="4">DUF308 domain-containing protein</fullName>
    </recommendedName>
</protein>
<keyword evidence="3" id="KW-1185">Reference proteome</keyword>
<name>A0ABM6JX24_SPOUR</name>
<dbReference type="EMBL" id="CP015108">
    <property type="protein sequence ID" value="ARF14693.1"/>
    <property type="molecule type" value="Genomic_DNA"/>
</dbReference>
<feature type="transmembrane region" description="Helical" evidence="1">
    <location>
        <begin position="90"/>
        <end position="109"/>
    </location>
</feature>
<evidence type="ECO:0000313" key="3">
    <source>
        <dbReference type="Proteomes" id="UP000192486"/>
    </source>
</evidence>